<reference evidence="1 2" key="1">
    <citation type="journal article" date="2024" name="Plant Biotechnol. J.">
        <title>Genome and CRISPR/Cas9 system of a widespread forest tree (Populus alba) in the world.</title>
        <authorList>
            <person name="Liu Y.J."/>
            <person name="Jiang P.F."/>
            <person name="Han X.M."/>
            <person name="Li X.Y."/>
            <person name="Wang H.M."/>
            <person name="Wang Y.J."/>
            <person name="Wang X.X."/>
            <person name="Zeng Q.Y."/>
        </authorList>
    </citation>
    <scope>NUCLEOTIDE SEQUENCE [LARGE SCALE GENOMIC DNA]</scope>
    <source>
        <strain evidence="2">cv. PAL-ZL1</strain>
    </source>
</reference>
<comment type="caution">
    <text evidence="1">The sequence shown here is derived from an EMBL/GenBank/DDBJ whole genome shotgun (WGS) entry which is preliminary data.</text>
</comment>
<protein>
    <submittedName>
        <fullName evidence="1">Uncharacterized protein</fullName>
    </submittedName>
</protein>
<evidence type="ECO:0000313" key="2">
    <source>
        <dbReference type="Proteomes" id="UP000309997"/>
    </source>
</evidence>
<proteinExistence type="predicted"/>
<name>A0ACC4CA57_POPAL</name>
<dbReference type="Proteomes" id="UP000309997">
    <property type="component" value="Unassembled WGS sequence"/>
</dbReference>
<keyword evidence="2" id="KW-1185">Reference proteome</keyword>
<accession>A0ACC4CA57</accession>
<gene>
    <name evidence="1" type="ORF">D5086_010614</name>
</gene>
<organism evidence="1 2">
    <name type="scientific">Populus alba</name>
    <name type="common">White poplar</name>
    <dbReference type="NCBI Taxonomy" id="43335"/>
    <lineage>
        <taxon>Eukaryota</taxon>
        <taxon>Viridiplantae</taxon>
        <taxon>Streptophyta</taxon>
        <taxon>Embryophyta</taxon>
        <taxon>Tracheophyta</taxon>
        <taxon>Spermatophyta</taxon>
        <taxon>Magnoliopsida</taxon>
        <taxon>eudicotyledons</taxon>
        <taxon>Gunneridae</taxon>
        <taxon>Pentapetalae</taxon>
        <taxon>rosids</taxon>
        <taxon>fabids</taxon>
        <taxon>Malpighiales</taxon>
        <taxon>Salicaceae</taxon>
        <taxon>Saliceae</taxon>
        <taxon>Populus</taxon>
    </lineage>
</organism>
<dbReference type="EMBL" id="RCHU02000005">
    <property type="protein sequence ID" value="KAL3591974.1"/>
    <property type="molecule type" value="Genomic_DNA"/>
</dbReference>
<sequence length="73" mass="8366">MQSLYHQTGGDIDQKMAMKFDPLPFLVFYYQPTVTKQHYTSKFIASWKLAPVEMDIYDSVKVKFPVVGVGSSE</sequence>
<evidence type="ECO:0000313" key="1">
    <source>
        <dbReference type="EMBL" id="KAL3591974.1"/>
    </source>
</evidence>